<accession>A0A6L5YVG9</accession>
<evidence type="ECO:0000313" key="4">
    <source>
        <dbReference type="Proteomes" id="UP000474024"/>
    </source>
</evidence>
<dbReference type="PANTHER" id="PTHR36836:SF1">
    <property type="entry name" value="COLANIC ACID BIOSYNTHESIS PROTEIN WCAK"/>
    <property type="match status" value="1"/>
</dbReference>
<keyword evidence="1" id="KW-0175">Coiled coil</keyword>
<dbReference type="EMBL" id="VUNI01000032">
    <property type="protein sequence ID" value="MST75959.1"/>
    <property type="molecule type" value="Genomic_DNA"/>
</dbReference>
<organism evidence="3 4">
    <name type="scientific">Roseburia porci</name>
    <dbReference type="NCBI Taxonomy" id="2605790"/>
    <lineage>
        <taxon>Bacteria</taxon>
        <taxon>Bacillati</taxon>
        <taxon>Bacillota</taxon>
        <taxon>Clostridia</taxon>
        <taxon>Lachnospirales</taxon>
        <taxon>Lachnospiraceae</taxon>
        <taxon>Roseburia</taxon>
    </lineage>
</organism>
<proteinExistence type="predicted"/>
<evidence type="ECO:0000256" key="1">
    <source>
        <dbReference type="SAM" id="Coils"/>
    </source>
</evidence>
<feature type="domain" description="Polysaccharide pyruvyl transferase" evidence="2">
    <location>
        <begin position="79"/>
        <end position="330"/>
    </location>
</feature>
<dbReference type="InterPro" id="IPR007345">
    <property type="entry name" value="Polysacch_pyruvyl_Trfase"/>
</dbReference>
<dbReference type="RefSeq" id="WP_154430928.1">
    <property type="nucleotide sequence ID" value="NZ_VUNI01000032.1"/>
</dbReference>
<protein>
    <recommendedName>
        <fullName evidence="2">Polysaccharide pyruvyl transferase domain-containing protein</fullName>
    </recommendedName>
</protein>
<dbReference type="Proteomes" id="UP000474024">
    <property type="component" value="Unassembled WGS sequence"/>
</dbReference>
<evidence type="ECO:0000259" key="2">
    <source>
        <dbReference type="Pfam" id="PF04230"/>
    </source>
</evidence>
<sequence>MKIKLFYIHPTNYGNLMMACAFIKYYADQAKQKGIKNLEFYLDVLDDEELERVKKSLPEGIKVYQEKLYNRKRRGIIGKVEKLVNIPREIIYNRKKYDMCVVLGGDCISQYYSTQVFVSDMLKFQKISKKQKVYLLGQTMGPFSGYAVDLVSRCLKDCMIYVRDHDCYNYLQEKFQFTKLHEARDLAFLDIPFQNDENKKKKLLEKYTALTKYITVVPSGARRQYTSDTETYVNEYKKIIEYIIGDLKTDVLLLAHVIHVSDSNDKIIIDKIMEELEPCYQEHIHVVDQLIFPYEARILLGGGLATITGRMHAAVSSINMGTVPICLSYSVKFKGVIGDDFGLNDYIYQCRGDEIWSDGCVHDEVINRLNMALQNREQLVSQIERELKKVQKKSLLQIEELF</sequence>
<dbReference type="Pfam" id="PF04230">
    <property type="entry name" value="PS_pyruv_trans"/>
    <property type="match status" value="1"/>
</dbReference>
<comment type="caution">
    <text evidence="3">The sequence shown here is derived from an EMBL/GenBank/DDBJ whole genome shotgun (WGS) entry which is preliminary data.</text>
</comment>
<keyword evidence="4" id="KW-1185">Reference proteome</keyword>
<dbReference type="AlphaFoldDB" id="A0A6L5YVG9"/>
<gene>
    <name evidence="3" type="ORF">FYJ75_13335</name>
</gene>
<dbReference type="PANTHER" id="PTHR36836">
    <property type="entry name" value="COLANIC ACID BIOSYNTHESIS PROTEIN WCAK"/>
    <property type="match status" value="1"/>
</dbReference>
<dbReference type="PROSITE" id="PS51257">
    <property type="entry name" value="PROKAR_LIPOPROTEIN"/>
    <property type="match status" value="1"/>
</dbReference>
<name>A0A6L5YVG9_9FIRM</name>
<reference evidence="3 4" key="1">
    <citation type="submission" date="2019-08" db="EMBL/GenBank/DDBJ databases">
        <title>In-depth cultivation of the pig gut microbiome towards novel bacterial diversity and tailored functional studies.</title>
        <authorList>
            <person name="Wylensek D."/>
            <person name="Hitch T.C.A."/>
            <person name="Clavel T."/>
        </authorList>
    </citation>
    <scope>NUCLEOTIDE SEQUENCE [LARGE SCALE GENOMIC DNA]</scope>
    <source>
        <strain evidence="3 4">MUC/MUC-530-WT-4D</strain>
    </source>
</reference>
<evidence type="ECO:0000313" key="3">
    <source>
        <dbReference type="EMBL" id="MST75959.1"/>
    </source>
</evidence>
<feature type="coiled-coil region" evidence="1">
    <location>
        <begin position="366"/>
        <end position="393"/>
    </location>
</feature>